<comment type="similarity">
    <text evidence="2 15">Belongs to the FPG family.</text>
</comment>
<proteinExistence type="inferred from homology"/>
<dbReference type="PANTHER" id="PTHR22993">
    <property type="entry name" value="FORMAMIDOPYRIMIDINE-DNA GLYCOSYLASE"/>
    <property type="match status" value="1"/>
</dbReference>
<keyword evidence="7 15" id="KW-0378">Hydrolase</keyword>
<evidence type="ECO:0000259" key="16">
    <source>
        <dbReference type="PROSITE" id="PS51066"/>
    </source>
</evidence>
<keyword evidence="8 15" id="KW-0862">Zinc</keyword>
<evidence type="ECO:0000259" key="17">
    <source>
        <dbReference type="PROSITE" id="PS51068"/>
    </source>
</evidence>
<dbReference type="GO" id="GO:0003684">
    <property type="term" value="F:damaged DNA binding"/>
    <property type="evidence" value="ECO:0007669"/>
    <property type="project" value="InterPro"/>
</dbReference>
<dbReference type="Gene3D" id="3.20.190.10">
    <property type="entry name" value="MutM-like, N-terminal"/>
    <property type="match status" value="1"/>
</dbReference>
<evidence type="ECO:0000313" key="19">
    <source>
        <dbReference type="Proteomes" id="UP000501094"/>
    </source>
</evidence>
<keyword evidence="5 15" id="KW-0227">DNA damage</keyword>
<feature type="active site" description="Proton donor; for beta-elimination activity" evidence="15">
    <location>
        <position position="58"/>
    </location>
</feature>
<keyword evidence="9 15" id="KW-0238">DNA-binding</keyword>
<dbReference type="InterPro" id="IPR015887">
    <property type="entry name" value="DNA_glyclase_Znf_dom_DNA_BS"/>
</dbReference>
<evidence type="ECO:0000256" key="12">
    <source>
        <dbReference type="ARBA" id="ARBA00023268"/>
    </source>
</evidence>
<feature type="active site" description="Proton donor; for delta-elimination activity" evidence="15">
    <location>
        <position position="277"/>
    </location>
</feature>
<dbReference type="GO" id="GO:0034039">
    <property type="term" value="F:8-oxo-7,8-dihydroguanine DNA N-glycosylase activity"/>
    <property type="evidence" value="ECO:0007669"/>
    <property type="project" value="TreeGrafter"/>
</dbReference>
<dbReference type="SMART" id="SM01232">
    <property type="entry name" value="H2TH"/>
    <property type="match status" value="1"/>
</dbReference>
<dbReference type="SUPFAM" id="SSF46946">
    <property type="entry name" value="S13-like H2TH domain"/>
    <property type="match status" value="1"/>
</dbReference>
<feature type="binding site" evidence="15">
    <location>
        <position position="106"/>
    </location>
    <ligand>
        <name>DNA</name>
        <dbReference type="ChEBI" id="CHEBI:16991"/>
    </ligand>
</feature>
<keyword evidence="11 15" id="KW-0456">Lyase</keyword>
<keyword evidence="19" id="KW-1185">Reference proteome</keyword>
<feature type="binding site" evidence="15">
    <location>
        <position position="124"/>
    </location>
    <ligand>
        <name>DNA</name>
        <dbReference type="ChEBI" id="CHEBI:16991"/>
    </ligand>
</feature>
<dbReference type="SUPFAM" id="SSF81624">
    <property type="entry name" value="N-terminal domain of MutM-like DNA repair proteins"/>
    <property type="match status" value="1"/>
</dbReference>
<dbReference type="CDD" id="cd08966">
    <property type="entry name" value="EcFpg-like_N"/>
    <property type="match status" value="1"/>
</dbReference>
<dbReference type="Proteomes" id="UP000501094">
    <property type="component" value="Chromosome"/>
</dbReference>
<dbReference type="EC" id="4.2.99.18" evidence="15"/>
<dbReference type="SUPFAM" id="SSF57716">
    <property type="entry name" value="Glucocorticoid receptor-like (DNA-binding domain)"/>
    <property type="match status" value="1"/>
</dbReference>
<comment type="subunit">
    <text evidence="3 15">Monomer.</text>
</comment>
<dbReference type="InterPro" id="IPR010979">
    <property type="entry name" value="Ribosomal_uS13-like_H2TH"/>
</dbReference>
<evidence type="ECO:0000256" key="2">
    <source>
        <dbReference type="ARBA" id="ARBA00009409"/>
    </source>
</evidence>
<keyword evidence="6 15" id="KW-0863">Zinc-finger</keyword>
<dbReference type="RefSeq" id="WP_168606867.1">
    <property type="nucleotide sequence ID" value="NZ_CP038852.1"/>
</dbReference>
<gene>
    <name evidence="15 18" type="primary">mutM</name>
    <name evidence="15" type="synonym">fpg</name>
    <name evidence="18" type="ORF">E5R92_04275</name>
</gene>
<dbReference type="GO" id="GO:0006284">
    <property type="term" value="P:base-excision repair"/>
    <property type="evidence" value="ECO:0007669"/>
    <property type="project" value="InterPro"/>
</dbReference>
<dbReference type="Pfam" id="PF06831">
    <property type="entry name" value="H2TH"/>
    <property type="match status" value="1"/>
</dbReference>
<dbReference type="InterPro" id="IPR000214">
    <property type="entry name" value="Znf_DNA_glyclase/AP_lyase"/>
</dbReference>
<keyword evidence="4 15" id="KW-0479">Metal-binding</keyword>
<feature type="active site" description="Schiff-base intermediate with DNA" evidence="15">
    <location>
        <position position="2"/>
    </location>
</feature>
<dbReference type="NCBIfam" id="NF002211">
    <property type="entry name" value="PRK01103.1"/>
    <property type="match status" value="1"/>
</dbReference>
<keyword evidence="10 15" id="KW-0234">DNA repair</keyword>
<keyword evidence="13 15" id="KW-0326">Glycosidase</keyword>
<dbReference type="GO" id="GO:0140078">
    <property type="term" value="F:class I DNA-(apurinic or apyrimidinic site) endonuclease activity"/>
    <property type="evidence" value="ECO:0007669"/>
    <property type="project" value="UniProtKB-EC"/>
</dbReference>
<evidence type="ECO:0000256" key="15">
    <source>
        <dbReference type="HAMAP-Rule" id="MF_00103"/>
    </source>
</evidence>
<evidence type="ECO:0000256" key="11">
    <source>
        <dbReference type="ARBA" id="ARBA00023239"/>
    </source>
</evidence>
<evidence type="ECO:0000256" key="8">
    <source>
        <dbReference type="ARBA" id="ARBA00022833"/>
    </source>
</evidence>
<dbReference type="KEGG" id="peg:E5R92_04275"/>
<feature type="binding site" evidence="15">
    <location>
        <position position="166"/>
    </location>
    <ligand>
        <name>DNA</name>
        <dbReference type="ChEBI" id="CHEBI:16991"/>
    </ligand>
</feature>
<evidence type="ECO:0000256" key="7">
    <source>
        <dbReference type="ARBA" id="ARBA00022801"/>
    </source>
</evidence>
<dbReference type="FunFam" id="1.10.8.50:FF:000003">
    <property type="entry name" value="Formamidopyrimidine-DNA glycosylase"/>
    <property type="match status" value="1"/>
</dbReference>
<dbReference type="PANTHER" id="PTHR22993:SF9">
    <property type="entry name" value="FORMAMIDOPYRIMIDINE-DNA GLYCOSYLASE"/>
    <property type="match status" value="1"/>
</dbReference>
<dbReference type="Gene3D" id="1.10.8.50">
    <property type="match status" value="1"/>
</dbReference>
<evidence type="ECO:0000256" key="3">
    <source>
        <dbReference type="ARBA" id="ARBA00011245"/>
    </source>
</evidence>
<dbReference type="GO" id="GO:0008270">
    <property type="term" value="F:zinc ion binding"/>
    <property type="evidence" value="ECO:0007669"/>
    <property type="project" value="UniProtKB-UniRule"/>
</dbReference>
<dbReference type="HAMAP" id="MF_00103">
    <property type="entry name" value="Fapy_DNA_glycosyl"/>
    <property type="match status" value="1"/>
</dbReference>
<evidence type="ECO:0000256" key="4">
    <source>
        <dbReference type="ARBA" id="ARBA00022723"/>
    </source>
</evidence>
<protein>
    <recommendedName>
        <fullName evidence="15">Formamidopyrimidine-DNA glycosylase</fullName>
        <shortName evidence="15">Fapy-DNA glycosylase</shortName>
        <ecNumber evidence="15">3.2.2.23</ecNumber>
    </recommendedName>
    <alternativeName>
        <fullName evidence="15">DNA-(apurinic or apyrimidinic site) lyase MutM</fullName>
        <shortName evidence="15">AP lyase MutM</shortName>
        <ecNumber evidence="15">4.2.99.18</ecNumber>
    </alternativeName>
</protein>
<dbReference type="InterPro" id="IPR015886">
    <property type="entry name" value="H2TH_FPG"/>
</dbReference>
<feature type="domain" description="Formamidopyrimidine-DNA glycosylase catalytic" evidence="17">
    <location>
        <begin position="2"/>
        <end position="127"/>
    </location>
</feature>
<comment type="function">
    <text evidence="15">Involved in base excision repair of DNA damaged by oxidation or by mutagenic agents. Acts as DNA glycosylase that recognizes and removes damaged bases. Has a preference for oxidized purines, such as 7,8-dihydro-8-oxoguanine (8-oxoG). Has AP (apurinic/apyrimidinic) lyase activity and introduces nicks in the DNA strand. Cleaves the DNA backbone by beta-delta elimination to generate a single-strand break at the site of the removed base with both 3'- and 5'-phosphates.</text>
</comment>
<organism evidence="18 19">
    <name type="scientific">Candidatus Pelagibacter giovannonii</name>
    <dbReference type="NCBI Taxonomy" id="2563896"/>
    <lineage>
        <taxon>Bacteria</taxon>
        <taxon>Pseudomonadati</taxon>
        <taxon>Pseudomonadota</taxon>
        <taxon>Alphaproteobacteria</taxon>
        <taxon>Candidatus Pelagibacterales</taxon>
        <taxon>Candidatus Pelagibacteraceae</taxon>
        <taxon>Candidatus Pelagibacter</taxon>
    </lineage>
</organism>
<name>A0A6H1Q418_9PROT</name>
<keyword evidence="12 15" id="KW-0511">Multifunctional enzyme</keyword>
<feature type="active site" description="Proton donor" evidence="15">
    <location>
        <position position="3"/>
    </location>
</feature>
<accession>A0A6H1Q418</accession>
<dbReference type="AlphaFoldDB" id="A0A6H1Q418"/>
<comment type="cofactor">
    <cofactor evidence="15">
        <name>Zn(2+)</name>
        <dbReference type="ChEBI" id="CHEBI:29105"/>
    </cofactor>
    <text evidence="15">Binds 1 zinc ion per subunit.</text>
</comment>
<dbReference type="EMBL" id="CP038852">
    <property type="protein sequence ID" value="QIZ20995.1"/>
    <property type="molecule type" value="Genomic_DNA"/>
</dbReference>
<evidence type="ECO:0000256" key="5">
    <source>
        <dbReference type="ARBA" id="ARBA00022763"/>
    </source>
</evidence>
<evidence type="ECO:0000256" key="6">
    <source>
        <dbReference type="ARBA" id="ARBA00022771"/>
    </source>
</evidence>
<dbReference type="InterPro" id="IPR035937">
    <property type="entry name" value="FPG_N"/>
</dbReference>
<dbReference type="PROSITE" id="PS51066">
    <property type="entry name" value="ZF_FPG_2"/>
    <property type="match status" value="1"/>
</dbReference>
<dbReference type="PROSITE" id="PS01242">
    <property type="entry name" value="ZF_FPG_1"/>
    <property type="match status" value="1"/>
</dbReference>
<dbReference type="EC" id="3.2.2.23" evidence="15"/>
<evidence type="ECO:0000256" key="1">
    <source>
        <dbReference type="ARBA" id="ARBA00001668"/>
    </source>
</evidence>
<reference evidence="18 19" key="1">
    <citation type="journal article" date="2020" name="Nat. Microbiol.">
        <title>Lysogenic host-virus interactions in SAR11 marine bacteria.</title>
        <authorList>
            <person name="Morris R.M."/>
            <person name="Cain K.R."/>
            <person name="Hvorecny K.L."/>
            <person name="Kollman J.M."/>
        </authorList>
    </citation>
    <scope>NUCLEOTIDE SEQUENCE [LARGE SCALE GENOMIC DNA]</scope>
    <source>
        <strain evidence="18 19">NP1</strain>
    </source>
</reference>
<dbReference type="PROSITE" id="PS51068">
    <property type="entry name" value="FPG_CAT"/>
    <property type="match status" value="1"/>
</dbReference>
<feature type="domain" description="FPG-type" evidence="16">
    <location>
        <begin position="251"/>
        <end position="287"/>
    </location>
</feature>
<evidence type="ECO:0000256" key="9">
    <source>
        <dbReference type="ARBA" id="ARBA00023125"/>
    </source>
</evidence>
<comment type="catalytic activity">
    <reaction evidence="1 15">
        <text>Hydrolysis of DNA containing ring-opened 7-methylguanine residues, releasing 2,6-diamino-4-hydroxy-5-(N-methyl)formamidopyrimidine.</text>
        <dbReference type="EC" id="3.2.2.23"/>
    </reaction>
</comment>
<dbReference type="InterPro" id="IPR020629">
    <property type="entry name" value="FPG_Glyclase"/>
</dbReference>
<evidence type="ECO:0000256" key="10">
    <source>
        <dbReference type="ARBA" id="ARBA00023204"/>
    </source>
</evidence>
<evidence type="ECO:0000256" key="14">
    <source>
        <dbReference type="ARBA" id="ARBA00044632"/>
    </source>
</evidence>
<dbReference type="InterPro" id="IPR012319">
    <property type="entry name" value="FPG_cat"/>
</dbReference>
<dbReference type="SMART" id="SM00898">
    <property type="entry name" value="Fapy_DNA_glyco"/>
    <property type="match status" value="1"/>
</dbReference>
<dbReference type="Pfam" id="PF01149">
    <property type="entry name" value="Fapy_DNA_glyco"/>
    <property type="match status" value="1"/>
</dbReference>
<comment type="catalytic activity">
    <reaction evidence="14 15">
        <text>2'-deoxyribonucleotide-(2'-deoxyribose 5'-phosphate)-2'-deoxyribonucleotide-DNA = a 3'-end 2'-deoxyribonucleotide-(2,3-dehydro-2,3-deoxyribose 5'-phosphate)-DNA + a 5'-end 5'-phospho-2'-deoxyribonucleoside-DNA + H(+)</text>
        <dbReference type="Rhea" id="RHEA:66592"/>
        <dbReference type="Rhea" id="RHEA-COMP:13180"/>
        <dbReference type="Rhea" id="RHEA-COMP:16897"/>
        <dbReference type="Rhea" id="RHEA-COMP:17067"/>
        <dbReference type="ChEBI" id="CHEBI:15378"/>
        <dbReference type="ChEBI" id="CHEBI:136412"/>
        <dbReference type="ChEBI" id="CHEBI:157695"/>
        <dbReference type="ChEBI" id="CHEBI:167181"/>
        <dbReference type="EC" id="4.2.99.18"/>
    </reaction>
</comment>
<evidence type="ECO:0000313" key="18">
    <source>
        <dbReference type="EMBL" id="QIZ20995.1"/>
    </source>
</evidence>
<dbReference type="NCBIfam" id="TIGR00577">
    <property type="entry name" value="fpg"/>
    <property type="match status" value="1"/>
</dbReference>
<sequence length="287" mass="33760">MPELPEVEIVKQSLSKKIERKKIKKIIITNRNLRFKIPIKFEELLKNKIIKKVTRFSKYLILNFNDESFCLIHLGMSGTVHLIKKDKISKFTNTSFYNSPSLPEKHNHVEIHFEGLRVIYNDPRRFGFFKFIDNKKELEKRFSHLGPEPFFKNFNLEYLIDYFTNKKKDIKSFLLDQNFVSGIGNIYASEILFLCKINPTTYASKLTKEDCKKIITYSKSILKRAIKKGGSSIRDFKNITGKSGNFQKEFRVYQRESLSCLRNKCNGKIQKIFISGRSTFFCNICQK</sequence>
<evidence type="ECO:0000256" key="13">
    <source>
        <dbReference type="ARBA" id="ARBA00023295"/>
    </source>
</evidence>